<dbReference type="InterPro" id="IPR000914">
    <property type="entry name" value="SBP_5_dom"/>
</dbReference>
<evidence type="ECO:0000259" key="6">
    <source>
        <dbReference type="Pfam" id="PF00496"/>
    </source>
</evidence>
<dbReference type="PIRSF" id="PIRSF002741">
    <property type="entry name" value="MppA"/>
    <property type="match status" value="1"/>
</dbReference>
<evidence type="ECO:0000256" key="3">
    <source>
        <dbReference type="ARBA" id="ARBA00022448"/>
    </source>
</evidence>
<keyword evidence="4 5" id="KW-0732">Signal</keyword>
<dbReference type="GO" id="GO:1904680">
    <property type="term" value="F:peptide transmembrane transporter activity"/>
    <property type="evidence" value="ECO:0007669"/>
    <property type="project" value="TreeGrafter"/>
</dbReference>
<dbReference type="FunFam" id="3.90.76.10:FF:000001">
    <property type="entry name" value="Oligopeptide ABC transporter substrate-binding protein"/>
    <property type="match status" value="1"/>
</dbReference>
<dbReference type="PANTHER" id="PTHR30290:SF10">
    <property type="entry name" value="PERIPLASMIC OLIGOPEPTIDE-BINDING PROTEIN-RELATED"/>
    <property type="match status" value="1"/>
</dbReference>
<dbReference type="SUPFAM" id="SSF53850">
    <property type="entry name" value="Periplasmic binding protein-like II"/>
    <property type="match status" value="1"/>
</dbReference>
<proteinExistence type="inferred from homology"/>
<evidence type="ECO:0000313" key="7">
    <source>
        <dbReference type="EMBL" id="TZE82375.1"/>
    </source>
</evidence>
<comment type="similarity">
    <text evidence="2">Belongs to the bacterial solute-binding protein 5 family.</text>
</comment>
<dbReference type="Pfam" id="PF00496">
    <property type="entry name" value="SBP_bac_5"/>
    <property type="match status" value="1"/>
</dbReference>
<keyword evidence="3" id="KW-0813">Transport</keyword>
<protein>
    <submittedName>
        <fullName evidence="7">Peptide ABC transporter substrate-binding protein</fullName>
    </submittedName>
</protein>
<dbReference type="GO" id="GO:0043190">
    <property type="term" value="C:ATP-binding cassette (ABC) transporter complex"/>
    <property type="evidence" value="ECO:0007669"/>
    <property type="project" value="InterPro"/>
</dbReference>
<accession>A0A5D8QCH1</accession>
<dbReference type="EMBL" id="VTPS01000006">
    <property type="protein sequence ID" value="TZE82375.1"/>
    <property type="molecule type" value="Genomic_DNA"/>
</dbReference>
<evidence type="ECO:0000256" key="2">
    <source>
        <dbReference type="ARBA" id="ARBA00005695"/>
    </source>
</evidence>
<evidence type="ECO:0000256" key="1">
    <source>
        <dbReference type="ARBA" id="ARBA00004196"/>
    </source>
</evidence>
<feature type="chain" id="PRO_5038897197" evidence="5">
    <location>
        <begin position="21"/>
        <end position="550"/>
    </location>
</feature>
<keyword evidence="8" id="KW-1185">Reference proteome</keyword>
<evidence type="ECO:0000256" key="5">
    <source>
        <dbReference type="SAM" id="SignalP"/>
    </source>
</evidence>
<dbReference type="CDD" id="cd08504">
    <property type="entry name" value="PBP2_OppA"/>
    <property type="match status" value="1"/>
</dbReference>
<feature type="domain" description="Solute-binding protein family 5" evidence="6">
    <location>
        <begin position="88"/>
        <end position="471"/>
    </location>
</feature>
<dbReference type="Gene3D" id="3.10.105.10">
    <property type="entry name" value="Dipeptide-binding Protein, Domain 3"/>
    <property type="match status" value="1"/>
</dbReference>
<dbReference type="PANTHER" id="PTHR30290">
    <property type="entry name" value="PERIPLASMIC BINDING COMPONENT OF ABC TRANSPORTER"/>
    <property type="match status" value="1"/>
</dbReference>
<evidence type="ECO:0000313" key="8">
    <source>
        <dbReference type="Proteomes" id="UP000322976"/>
    </source>
</evidence>
<dbReference type="PROSITE" id="PS51257">
    <property type="entry name" value="PROKAR_LIPOPROTEIN"/>
    <property type="match status" value="1"/>
</dbReference>
<comment type="caution">
    <text evidence="7">The sequence shown here is derived from an EMBL/GenBank/DDBJ whole genome shotgun (WGS) entry which is preliminary data.</text>
</comment>
<gene>
    <name evidence="7" type="ORF">FWJ32_05030</name>
</gene>
<organism evidence="7 8">
    <name type="scientific">Calorimonas adulescens</name>
    <dbReference type="NCBI Taxonomy" id="2606906"/>
    <lineage>
        <taxon>Bacteria</taxon>
        <taxon>Bacillati</taxon>
        <taxon>Bacillota</taxon>
        <taxon>Clostridia</taxon>
        <taxon>Thermoanaerobacterales</taxon>
        <taxon>Thermoanaerobacteraceae</taxon>
        <taxon>Calorimonas</taxon>
    </lineage>
</organism>
<sequence length="550" mass="62081">MNNKRLVTLVTIFILLFSLAGCSGQPAGNEAQQEQNQDKGQSAKTSLVYNLGPQPRTIDPATCDEVYGFTVIDNVFEGLARYDKKGNPEPGMAESWETSGDGLTWTFHLRDAKWSDGKPVTAKDFEYSWKRALAPDTASPYAYQLYYIKNAKAYNEGKADASEVGVKAIDDKTLQVTLESPTLYFLTIVSLPISYPVREDIIKEHPEDWTNNPQTYIGNGPFKMTEWVNNDSFTFVKNENYWDAQNVKLENLTFTLMTDENTALSAFKSGEVDYIDIVPPLEIPNLRDEGLLNTVLTMNTTMIEFNTTKKPLDDPRVRKALSLAIDRKTIVENITKGGEKAAGGLVAYGFPDAEQGKDFREVGGDYYPVDRADVETAKKLLAEAGYPDGKGFPKLTYIFNDRSTNKEIAQALQQMWKQNLGIDVELKTEEWQVFVQDVISGNYEMTRMGWQAEYVDPIAMLELFTTGSPNNDPRWSNKEYDELIKTAKTSTDQRARMEALHKAEDIIMEEMPIAPIFYSVKQNVVKPGLKDYIVLPNNGVVLFRNAYWEN</sequence>
<dbReference type="Proteomes" id="UP000322976">
    <property type="component" value="Unassembled WGS sequence"/>
</dbReference>
<comment type="subcellular location">
    <subcellularLocation>
        <location evidence="1">Cell envelope</location>
    </subcellularLocation>
</comment>
<reference evidence="7 8" key="1">
    <citation type="submission" date="2019-08" db="EMBL/GenBank/DDBJ databases">
        <title>Calorimonas adulescens gen. nov., sp. nov., an anaerobic thermophilic bacterium from Sakhalin hot spring.</title>
        <authorList>
            <person name="Khomyakova M.A."/>
            <person name="Merkel A.Y."/>
            <person name="Novikov A."/>
            <person name="Bonch-Osmolovskaya E.A."/>
            <person name="Slobodkin A.I."/>
        </authorList>
    </citation>
    <scope>NUCLEOTIDE SEQUENCE [LARGE SCALE GENOMIC DNA]</scope>
    <source>
        <strain evidence="7 8">A05MB</strain>
    </source>
</reference>
<dbReference type="GO" id="GO:0030288">
    <property type="term" value="C:outer membrane-bounded periplasmic space"/>
    <property type="evidence" value="ECO:0007669"/>
    <property type="project" value="UniProtKB-ARBA"/>
</dbReference>
<feature type="signal peptide" evidence="5">
    <location>
        <begin position="1"/>
        <end position="20"/>
    </location>
</feature>
<dbReference type="RefSeq" id="WP_149544887.1">
    <property type="nucleotide sequence ID" value="NZ_VTPS01000006.1"/>
</dbReference>
<dbReference type="FunFam" id="3.10.105.10:FF:000001">
    <property type="entry name" value="Oligopeptide ABC transporter, oligopeptide-binding protein"/>
    <property type="match status" value="1"/>
</dbReference>
<name>A0A5D8QCH1_9THEO</name>
<dbReference type="Gene3D" id="3.90.76.10">
    <property type="entry name" value="Dipeptide-binding Protein, Domain 1"/>
    <property type="match status" value="1"/>
</dbReference>
<dbReference type="InterPro" id="IPR039424">
    <property type="entry name" value="SBP_5"/>
</dbReference>
<dbReference type="GO" id="GO:0015833">
    <property type="term" value="P:peptide transport"/>
    <property type="evidence" value="ECO:0007669"/>
    <property type="project" value="TreeGrafter"/>
</dbReference>
<evidence type="ECO:0000256" key="4">
    <source>
        <dbReference type="ARBA" id="ARBA00022729"/>
    </source>
</evidence>
<dbReference type="Gene3D" id="3.40.190.10">
    <property type="entry name" value="Periplasmic binding protein-like II"/>
    <property type="match status" value="1"/>
</dbReference>
<dbReference type="AlphaFoldDB" id="A0A5D8QCH1"/>
<dbReference type="InterPro" id="IPR030678">
    <property type="entry name" value="Peptide/Ni-bd"/>
</dbReference>